<evidence type="ECO:0000313" key="1">
    <source>
        <dbReference type="EMBL" id="KAG5576035.1"/>
    </source>
</evidence>
<accession>A0A9J5WJI4</accession>
<name>A0A9J5WJI4_SOLCO</name>
<sequence length="310" mass="34093">MFNSDSSSKTPISQEVENPSSFNFSFPTLEESPSTPFCGVGEMDESITPTAKVIAFLIHLCETILACSPILVLSGEKSQNLEAHYVAKPSVEPLSKETEVGSMAISSTMSETLFKGDLPKGKGLESCILAAGAELVAIQSLASLRGYIQPTLLEHELRSLHQVPHRSSLVFDQTPKSFTVESDEEEVSLKWSSKGMRGANYPQMVPDLEIVKGTSEDDTIAKLAERSKERKRKGKGKLVETHSKREVKKYGTRSVTQKFMGSAIASNDIQTKRIRKMRQEGLLPEEPTSTLVAIENSETESEDISKYMAK</sequence>
<gene>
    <name evidence="1" type="ORF">H5410_056169</name>
</gene>
<keyword evidence="2" id="KW-1185">Reference proteome</keyword>
<evidence type="ECO:0000313" key="2">
    <source>
        <dbReference type="Proteomes" id="UP000824120"/>
    </source>
</evidence>
<dbReference type="EMBL" id="JACXVP010000011">
    <property type="protein sequence ID" value="KAG5576035.1"/>
    <property type="molecule type" value="Genomic_DNA"/>
</dbReference>
<comment type="caution">
    <text evidence="1">The sequence shown here is derived from an EMBL/GenBank/DDBJ whole genome shotgun (WGS) entry which is preliminary data.</text>
</comment>
<dbReference type="Proteomes" id="UP000824120">
    <property type="component" value="Chromosome 11"/>
</dbReference>
<organism evidence="1 2">
    <name type="scientific">Solanum commersonii</name>
    <name type="common">Commerson's wild potato</name>
    <name type="synonym">Commerson's nightshade</name>
    <dbReference type="NCBI Taxonomy" id="4109"/>
    <lineage>
        <taxon>Eukaryota</taxon>
        <taxon>Viridiplantae</taxon>
        <taxon>Streptophyta</taxon>
        <taxon>Embryophyta</taxon>
        <taxon>Tracheophyta</taxon>
        <taxon>Spermatophyta</taxon>
        <taxon>Magnoliopsida</taxon>
        <taxon>eudicotyledons</taxon>
        <taxon>Gunneridae</taxon>
        <taxon>Pentapetalae</taxon>
        <taxon>asterids</taxon>
        <taxon>lamiids</taxon>
        <taxon>Solanales</taxon>
        <taxon>Solanaceae</taxon>
        <taxon>Solanoideae</taxon>
        <taxon>Solaneae</taxon>
        <taxon>Solanum</taxon>
    </lineage>
</organism>
<protein>
    <submittedName>
        <fullName evidence="1">Uncharacterized protein</fullName>
    </submittedName>
</protein>
<reference evidence="1 2" key="1">
    <citation type="submission" date="2020-09" db="EMBL/GenBank/DDBJ databases">
        <title>De no assembly of potato wild relative species, Solanum commersonii.</title>
        <authorList>
            <person name="Cho K."/>
        </authorList>
    </citation>
    <scope>NUCLEOTIDE SEQUENCE [LARGE SCALE GENOMIC DNA]</scope>
    <source>
        <strain evidence="1">LZ3.2</strain>
        <tissue evidence="1">Leaf</tissue>
    </source>
</reference>
<proteinExistence type="predicted"/>
<dbReference type="OrthoDB" id="1321189at2759"/>
<dbReference type="AlphaFoldDB" id="A0A9J5WJI4"/>